<feature type="domain" description="Oxidoreductase-like" evidence="1">
    <location>
        <begin position="97"/>
        <end position="150"/>
    </location>
</feature>
<dbReference type="Pfam" id="PF09791">
    <property type="entry name" value="Oxidored-like"/>
    <property type="match status" value="1"/>
</dbReference>
<organism evidence="2 3">
    <name type="scientific">Clathrus columnatus</name>
    <dbReference type="NCBI Taxonomy" id="1419009"/>
    <lineage>
        <taxon>Eukaryota</taxon>
        <taxon>Fungi</taxon>
        <taxon>Dikarya</taxon>
        <taxon>Basidiomycota</taxon>
        <taxon>Agaricomycotina</taxon>
        <taxon>Agaricomycetes</taxon>
        <taxon>Phallomycetidae</taxon>
        <taxon>Phallales</taxon>
        <taxon>Clathraceae</taxon>
        <taxon>Clathrus</taxon>
    </lineage>
</organism>
<reference evidence="2" key="1">
    <citation type="submission" date="2021-10" db="EMBL/GenBank/DDBJ databases">
        <title>De novo Genome Assembly of Clathrus columnatus (Basidiomycota, Fungi) Using Illumina and Nanopore Sequence Data.</title>
        <authorList>
            <person name="Ogiso-Tanaka E."/>
            <person name="Itagaki H."/>
            <person name="Hosoya T."/>
            <person name="Hosaka K."/>
        </authorList>
    </citation>
    <scope>NUCLEOTIDE SEQUENCE</scope>
    <source>
        <strain evidence="2">MO-923</strain>
    </source>
</reference>
<comment type="caution">
    <text evidence="2">The sequence shown here is derived from an EMBL/GenBank/DDBJ whole genome shotgun (WGS) entry which is preliminary data.</text>
</comment>
<gene>
    <name evidence="2" type="ORF">Clacol_004454</name>
</gene>
<dbReference type="Proteomes" id="UP001050691">
    <property type="component" value="Unassembled WGS sequence"/>
</dbReference>
<dbReference type="AlphaFoldDB" id="A0AAV5AC63"/>
<protein>
    <recommendedName>
        <fullName evidence="1">Oxidoreductase-like domain-containing protein</fullName>
    </recommendedName>
</protein>
<sequence length="214" mass="24568">MFIPFSKCYKLAFRNKKAGLYRYHSSNHGSIRGRNWSARADFLTKSIRQRKDLDSDDRLLTSQHMIKRPETKRINHEIEVSNIIVDSALTLRTPVKMFRGMAIPEKPKPPGPDECCMSDLCLKMFPGCAICVYDLYITSLETYRDALDAIRVALQSQHVPISEWPDEIVKDPKINKDNEIQSQNPDVELDVSLSAFAELEKSLRLKRGAKNEIK</sequence>
<name>A0AAV5AC63_9AGAM</name>
<dbReference type="InterPro" id="IPR019180">
    <property type="entry name" value="Oxidoreductase-like_N"/>
</dbReference>
<evidence type="ECO:0000259" key="1">
    <source>
        <dbReference type="Pfam" id="PF09791"/>
    </source>
</evidence>
<dbReference type="PANTHER" id="PTHR21193:SF3">
    <property type="entry name" value="OXIDOREDUCTASE-LIKE DOMAIN-CONTAINING PROTEIN 1"/>
    <property type="match status" value="1"/>
</dbReference>
<dbReference type="EMBL" id="BPWL01000005">
    <property type="protein sequence ID" value="GJJ10228.1"/>
    <property type="molecule type" value="Genomic_DNA"/>
</dbReference>
<evidence type="ECO:0000313" key="3">
    <source>
        <dbReference type="Proteomes" id="UP001050691"/>
    </source>
</evidence>
<keyword evidence="3" id="KW-1185">Reference proteome</keyword>
<evidence type="ECO:0000313" key="2">
    <source>
        <dbReference type="EMBL" id="GJJ10228.1"/>
    </source>
</evidence>
<dbReference type="PANTHER" id="PTHR21193">
    <property type="entry name" value="OXIDOREDUCTASE-LIKE DOMAIN-CONTAINING PROTEIN 1"/>
    <property type="match status" value="1"/>
</dbReference>
<dbReference type="InterPro" id="IPR039251">
    <property type="entry name" value="OXLD1"/>
</dbReference>
<accession>A0AAV5AC63</accession>
<dbReference type="GO" id="GO:0005739">
    <property type="term" value="C:mitochondrion"/>
    <property type="evidence" value="ECO:0007669"/>
    <property type="project" value="TreeGrafter"/>
</dbReference>
<proteinExistence type="predicted"/>